<accession>A0A0K0Y2K2</accession>
<dbReference type="InterPro" id="IPR042095">
    <property type="entry name" value="SUMF_sf"/>
</dbReference>
<dbReference type="InterPro" id="IPR005532">
    <property type="entry name" value="SUMF_dom"/>
</dbReference>
<dbReference type="InterPro" id="IPR016187">
    <property type="entry name" value="CTDL_fold"/>
</dbReference>
<dbReference type="SUPFAM" id="SSF56436">
    <property type="entry name" value="C-type lectin-like"/>
    <property type="match status" value="1"/>
</dbReference>
<keyword evidence="3" id="KW-1185">Reference proteome</keyword>
<dbReference type="STRING" id="1458307.OSB_05700"/>
<gene>
    <name evidence="2" type="primary">pkn1</name>
    <name evidence="2" type="ORF">OSB_05700</name>
</gene>
<proteinExistence type="predicted"/>
<dbReference type="PANTHER" id="PTHR23150">
    <property type="entry name" value="SULFATASE MODIFYING FACTOR 1, 2"/>
    <property type="match status" value="1"/>
</dbReference>
<dbReference type="PATRIC" id="fig|1458307.3.peg.574"/>
<evidence type="ECO:0000313" key="3">
    <source>
        <dbReference type="Proteomes" id="UP000067444"/>
    </source>
</evidence>
<dbReference type="AlphaFoldDB" id="A0A0K0Y2K2"/>
<dbReference type="Gene3D" id="3.90.1580.10">
    <property type="entry name" value="paralog of FGE (formylglycine-generating enzyme)"/>
    <property type="match status" value="1"/>
</dbReference>
<keyword evidence="2" id="KW-0808">Transferase</keyword>
<dbReference type="KEGG" id="otm:OSB_05700"/>
<sequence>MGFSNEYADLTDNGKTSCCTPTVGIQRPNLVAQVHKTKTSCRPDSVAVPGGKALIGTARPLIQGDGEGPLRQKKVKPFRMKTTTVSNAEFAEFIAATGYITEAEQFGWSFVFHSDVPKSIGKTRSAPGTSWWRMVEGATWRDLNGPKTGEVAWHEDHPVVQVSWNDAVAYAEWCGGRLPSEVEWEHAARGGLGDVPFPWGDKEPDDDTFLPCNIWQGRFPTHNTGADGWKNTSPVNAFEPNAYGLFNMVGNVWEWTSDPFRIPSLKKKTKDRLAAMKGFKLLKGGSFLCHRSYCYRYRVAARIGNSPDTTTPHQGFRVVWGEV</sequence>
<dbReference type="PANTHER" id="PTHR23150:SF19">
    <property type="entry name" value="FORMYLGLYCINE-GENERATING ENZYME"/>
    <property type="match status" value="1"/>
</dbReference>
<name>A0A0K0Y2K2_9RHOB</name>
<dbReference type="Proteomes" id="UP000067444">
    <property type="component" value="Chromosome"/>
</dbReference>
<feature type="domain" description="Sulfatase-modifying factor enzyme-like" evidence="1">
    <location>
        <begin position="43"/>
        <end position="320"/>
    </location>
</feature>
<organism evidence="2 3">
    <name type="scientific">Octadecabacter temperatus</name>
    <dbReference type="NCBI Taxonomy" id="1458307"/>
    <lineage>
        <taxon>Bacteria</taxon>
        <taxon>Pseudomonadati</taxon>
        <taxon>Pseudomonadota</taxon>
        <taxon>Alphaproteobacteria</taxon>
        <taxon>Rhodobacterales</taxon>
        <taxon>Roseobacteraceae</taxon>
        <taxon>Octadecabacter</taxon>
    </lineage>
</organism>
<evidence type="ECO:0000313" key="2">
    <source>
        <dbReference type="EMBL" id="AKS45131.1"/>
    </source>
</evidence>
<dbReference type="InterPro" id="IPR051043">
    <property type="entry name" value="Sulfatase_Mod_Factor_Kinase"/>
</dbReference>
<reference evidence="2 3" key="1">
    <citation type="journal article" date="2015" name="Genome Announc.">
        <title>Closed Genome Sequence of Octadecabacter temperatus SB1, the First Mesophilic Species of the Genus Octadecabacter.</title>
        <authorList>
            <person name="Voget S."/>
            <person name="Billerbeck S."/>
            <person name="Simon M."/>
            <person name="Daniel R."/>
        </authorList>
    </citation>
    <scope>NUCLEOTIDE SEQUENCE [LARGE SCALE GENOMIC DNA]</scope>
    <source>
        <strain evidence="2 3">SB1</strain>
    </source>
</reference>
<protein>
    <submittedName>
        <fullName evidence="2">Serine/threonine-protein kinase pkn1</fullName>
        <ecNumber evidence="2">2.7.11.1</ecNumber>
    </submittedName>
</protein>
<dbReference type="GO" id="GO:0004674">
    <property type="term" value="F:protein serine/threonine kinase activity"/>
    <property type="evidence" value="ECO:0007669"/>
    <property type="project" value="UniProtKB-EC"/>
</dbReference>
<dbReference type="EC" id="2.7.11.1" evidence="2"/>
<dbReference type="Pfam" id="PF03781">
    <property type="entry name" value="FGE-sulfatase"/>
    <property type="match status" value="1"/>
</dbReference>
<dbReference type="EMBL" id="CP012160">
    <property type="protein sequence ID" value="AKS45131.1"/>
    <property type="molecule type" value="Genomic_DNA"/>
</dbReference>
<dbReference type="RefSeq" id="WP_082166407.1">
    <property type="nucleotide sequence ID" value="NZ_FSRP01000001.1"/>
</dbReference>
<keyword evidence="2" id="KW-0418">Kinase</keyword>
<evidence type="ECO:0000259" key="1">
    <source>
        <dbReference type="Pfam" id="PF03781"/>
    </source>
</evidence>
<dbReference type="GO" id="GO:0120147">
    <property type="term" value="F:formylglycine-generating oxidase activity"/>
    <property type="evidence" value="ECO:0007669"/>
    <property type="project" value="TreeGrafter"/>
</dbReference>
<dbReference type="OrthoDB" id="9768004at2"/>